<dbReference type="RefSeq" id="WP_326839982.1">
    <property type="nucleotide sequence ID" value="NZ_SVNY01000001.1"/>
</dbReference>
<dbReference type="AlphaFoldDB" id="A0A928KQY7"/>
<dbReference type="InterPro" id="IPR010144">
    <property type="entry name" value="CRISPR-assoc_prot_Csd1-typ"/>
</dbReference>
<name>A0A928KQY7_9FIRM</name>
<organism evidence="1 2">
    <name type="scientific">Faecalispora sporosphaeroides</name>
    <dbReference type="NCBI Taxonomy" id="1549"/>
    <lineage>
        <taxon>Bacteria</taxon>
        <taxon>Bacillati</taxon>
        <taxon>Bacillota</taxon>
        <taxon>Clostridia</taxon>
        <taxon>Eubacteriales</taxon>
        <taxon>Oscillospiraceae</taxon>
        <taxon>Faecalispora</taxon>
    </lineage>
</organism>
<accession>A0A928KQY7</accession>
<dbReference type="Pfam" id="PF09709">
    <property type="entry name" value="Cas_Csd1"/>
    <property type="match status" value="1"/>
</dbReference>
<proteinExistence type="predicted"/>
<dbReference type="Proteomes" id="UP000754750">
    <property type="component" value="Unassembled WGS sequence"/>
</dbReference>
<dbReference type="NCBIfam" id="TIGR01863">
    <property type="entry name" value="cas_Csd1"/>
    <property type="match status" value="1"/>
</dbReference>
<comment type="caution">
    <text evidence="1">The sequence shown here is derived from an EMBL/GenBank/DDBJ whole genome shotgun (WGS) entry which is preliminary data.</text>
</comment>
<protein>
    <submittedName>
        <fullName evidence="1">Type I-C CRISPR-associated protein Cas8c/Csd1</fullName>
    </submittedName>
</protein>
<dbReference type="EMBL" id="SVNY01000001">
    <property type="protein sequence ID" value="MBE6832293.1"/>
    <property type="molecule type" value="Genomic_DNA"/>
</dbReference>
<gene>
    <name evidence="1" type="primary">cas8c</name>
    <name evidence="1" type="ORF">E7512_01695</name>
</gene>
<reference evidence="1" key="1">
    <citation type="submission" date="2019-04" db="EMBL/GenBank/DDBJ databases">
        <title>Evolution of Biomass-Degrading Anaerobic Consortia Revealed by Metagenomics.</title>
        <authorList>
            <person name="Peng X."/>
        </authorList>
    </citation>
    <scope>NUCLEOTIDE SEQUENCE</scope>
    <source>
        <strain evidence="1">SIG551</strain>
    </source>
</reference>
<sequence length="619" mass="70069">MNTLYQTYEANEKMAGKAAQGVPLSLVAHMTANAQLEVWVKPDGEFCGARRVEREDAKTIIPVTESSASRANVIAPHALCDMLPYVAGDFGEYLSSPKETKKVAEKFEKYLAALKDWAESPFSHPKVRAVYEYAAKRRMTRDLILAKLLEAEDGKLLSKKVSGSVYEKALVRFRVIGAEPDAVWQDESLLHSYIQYYASSQSGERDLCYVTGEADTISVNHPKGIVAANYGAKLISSNDKTNFTYRGRFATSAQACTVGYTATQKAHSALTWLAAQQGVTAGTQDKRTYICWNPNGKKVIDLEDPFGLEDDDEPRAYTEAEYKKRLFQTLEGYRNLLNNSDEIVVIGLDAATTGRLSVTYYNELKGSDFYDRLADWYGTCRWFFTRFTSGKKPYTTVLTPPNKQIVRCAFGTEQGAFLETSDKLMKEQSQRILHCMLDRQPLPRDLMQAAVRRASTPQAYSTGNRERILSTACALVVKYYSDREKGVHIDMAIDYENTDRSYLFGRLLAVLEQAEHSTFAQGETRDTNAIRLQSAFVNHPMSTWQILEDQLNPYFHRMTPGSRNFYKDLISEIAEKISESGQEQLNRPLGELYLIGYYLQRAEFRKPRQDKGSNKEEER</sequence>
<evidence type="ECO:0000313" key="1">
    <source>
        <dbReference type="EMBL" id="MBE6832293.1"/>
    </source>
</evidence>
<evidence type="ECO:0000313" key="2">
    <source>
        <dbReference type="Proteomes" id="UP000754750"/>
    </source>
</evidence>